<accession>A0A0E9Q437</accession>
<dbReference type="AlphaFoldDB" id="A0A0E9Q437"/>
<name>A0A0E9Q437_ANGAN</name>
<protein>
    <submittedName>
        <fullName evidence="1">Uncharacterized protein</fullName>
    </submittedName>
</protein>
<sequence length="27" mass="3345">MVSQLWTRIGLRLRVSYLESHFIWHLC</sequence>
<reference evidence="1" key="1">
    <citation type="submission" date="2014-11" db="EMBL/GenBank/DDBJ databases">
        <authorList>
            <person name="Amaro Gonzalez C."/>
        </authorList>
    </citation>
    <scope>NUCLEOTIDE SEQUENCE</scope>
</reference>
<dbReference type="EMBL" id="GBXM01097315">
    <property type="protein sequence ID" value="JAH11262.1"/>
    <property type="molecule type" value="Transcribed_RNA"/>
</dbReference>
<reference evidence="1" key="2">
    <citation type="journal article" date="2015" name="Fish Shellfish Immunol.">
        <title>Early steps in the European eel (Anguilla anguilla)-Vibrio vulnificus interaction in the gills: Role of the RtxA13 toxin.</title>
        <authorList>
            <person name="Callol A."/>
            <person name="Pajuelo D."/>
            <person name="Ebbesson L."/>
            <person name="Teles M."/>
            <person name="MacKenzie S."/>
            <person name="Amaro C."/>
        </authorList>
    </citation>
    <scope>NUCLEOTIDE SEQUENCE</scope>
</reference>
<evidence type="ECO:0000313" key="1">
    <source>
        <dbReference type="EMBL" id="JAH11262.1"/>
    </source>
</evidence>
<proteinExistence type="predicted"/>
<organism evidence="1">
    <name type="scientific">Anguilla anguilla</name>
    <name type="common">European freshwater eel</name>
    <name type="synonym">Muraena anguilla</name>
    <dbReference type="NCBI Taxonomy" id="7936"/>
    <lineage>
        <taxon>Eukaryota</taxon>
        <taxon>Metazoa</taxon>
        <taxon>Chordata</taxon>
        <taxon>Craniata</taxon>
        <taxon>Vertebrata</taxon>
        <taxon>Euteleostomi</taxon>
        <taxon>Actinopterygii</taxon>
        <taxon>Neopterygii</taxon>
        <taxon>Teleostei</taxon>
        <taxon>Anguilliformes</taxon>
        <taxon>Anguillidae</taxon>
        <taxon>Anguilla</taxon>
    </lineage>
</organism>